<dbReference type="InterPro" id="IPR010987">
    <property type="entry name" value="Glutathione-S-Trfase_C-like"/>
</dbReference>
<dbReference type="InterPro" id="IPR004045">
    <property type="entry name" value="Glutathione_S-Trfase_N"/>
</dbReference>
<sequence>MVQIPSASTNLSSGELSALAVRPDGKFVITYFAAHGLALTTRALLCVVGAEWEDNMIPLGPWFPEHKTMILYGTVPVLHEKFPNGQVLEIGEVAAIENYIAQKFHMVPESPWDQVRHNEALSLSETLFRTWIIRANPNMDHNAHVSTVELFKTRKLPEYIQVMEKLLIKNGDNGHLVGDKFTHADVFTSAVLDCMISMRPFKDVLNKETSPGLFKLKSLVDAHPKYSAYRKSEAYAVASEGMSKFFSQEVFDFDFARTFTLPEE</sequence>
<dbReference type="PANTHER" id="PTHR11571">
    <property type="entry name" value="GLUTATHIONE S-TRANSFERASE"/>
    <property type="match status" value="1"/>
</dbReference>
<dbReference type="SUPFAM" id="SSF47616">
    <property type="entry name" value="GST C-terminal domain-like"/>
    <property type="match status" value="1"/>
</dbReference>
<dbReference type="Pfam" id="PF14497">
    <property type="entry name" value="GST_C_3"/>
    <property type="match status" value="1"/>
</dbReference>
<evidence type="ECO:0000259" key="1">
    <source>
        <dbReference type="PROSITE" id="PS50404"/>
    </source>
</evidence>
<name>A0ABQ7K4T5_9FUNG</name>
<dbReference type="PANTHER" id="PTHR11571:SF150">
    <property type="entry name" value="GLUTATHIONE S-TRANSFERASE"/>
    <property type="match status" value="1"/>
</dbReference>
<dbReference type="EMBL" id="JAAAIM010000233">
    <property type="protein sequence ID" value="KAG0291609.1"/>
    <property type="molecule type" value="Genomic_DNA"/>
</dbReference>
<evidence type="ECO:0000313" key="3">
    <source>
        <dbReference type="EMBL" id="KAG0291609.1"/>
    </source>
</evidence>
<dbReference type="InterPro" id="IPR050213">
    <property type="entry name" value="GST_superfamily"/>
</dbReference>
<dbReference type="Gene3D" id="1.20.1050.10">
    <property type="match status" value="1"/>
</dbReference>
<dbReference type="Gene3D" id="3.40.30.10">
    <property type="entry name" value="Glutaredoxin"/>
    <property type="match status" value="1"/>
</dbReference>
<dbReference type="PROSITE" id="PS50405">
    <property type="entry name" value="GST_CTER"/>
    <property type="match status" value="1"/>
</dbReference>
<protein>
    <submittedName>
        <fullName evidence="3">Glutathione S-transferase S1</fullName>
    </submittedName>
</protein>
<dbReference type="PROSITE" id="PS50404">
    <property type="entry name" value="GST_NTER"/>
    <property type="match status" value="1"/>
</dbReference>
<comment type="caution">
    <text evidence="3">The sequence shown here is derived from an EMBL/GenBank/DDBJ whole genome shotgun (WGS) entry which is preliminary data.</text>
</comment>
<reference evidence="3 4" key="1">
    <citation type="journal article" date="2020" name="Fungal Divers.">
        <title>Resolving the Mortierellaceae phylogeny through synthesis of multi-gene phylogenetics and phylogenomics.</title>
        <authorList>
            <person name="Vandepol N."/>
            <person name="Liber J."/>
            <person name="Desiro A."/>
            <person name="Na H."/>
            <person name="Kennedy M."/>
            <person name="Barry K."/>
            <person name="Grigoriev I.V."/>
            <person name="Miller A.N."/>
            <person name="O'Donnell K."/>
            <person name="Stajich J.E."/>
            <person name="Bonito G."/>
        </authorList>
    </citation>
    <scope>NUCLEOTIDE SEQUENCE [LARGE SCALE GENOMIC DNA]</scope>
    <source>
        <strain evidence="3 4">AD045</strain>
    </source>
</reference>
<dbReference type="SUPFAM" id="SSF52833">
    <property type="entry name" value="Thioredoxin-like"/>
    <property type="match status" value="1"/>
</dbReference>
<organism evidence="3 4">
    <name type="scientific">Linnemannia gamsii</name>
    <dbReference type="NCBI Taxonomy" id="64522"/>
    <lineage>
        <taxon>Eukaryota</taxon>
        <taxon>Fungi</taxon>
        <taxon>Fungi incertae sedis</taxon>
        <taxon>Mucoromycota</taxon>
        <taxon>Mortierellomycotina</taxon>
        <taxon>Mortierellomycetes</taxon>
        <taxon>Mortierellales</taxon>
        <taxon>Mortierellaceae</taxon>
        <taxon>Linnemannia</taxon>
    </lineage>
</organism>
<keyword evidence="4" id="KW-1185">Reference proteome</keyword>
<dbReference type="InterPro" id="IPR036249">
    <property type="entry name" value="Thioredoxin-like_sf"/>
</dbReference>
<dbReference type="Proteomes" id="UP001194696">
    <property type="component" value="Unassembled WGS sequence"/>
</dbReference>
<proteinExistence type="predicted"/>
<evidence type="ECO:0000313" key="4">
    <source>
        <dbReference type="Proteomes" id="UP001194696"/>
    </source>
</evidence>
<dbReference type="InterPro" id="IPR036282">
    <property type="entry name" value="Glutathione-S-Trfase_C_sf"/>
</dbReference>
<accession>A0ABQ7K4T5</accession>
<dbReference type="InterPro" id="IPR004046">
    <property type="entry name" value="GST_C"/>
</dbReference>
<gene>
    <name evidence="3" type="primary">GSTS1_4</name>
    <name evidence="3" type="ORF">BGZ96_005039</name>
</gene>
<evidence type="ECO:0000259" key="2">
    <source>
        <dbReference type="PROSITE" id="PS50405"/>
    </source>
</evidence>
<feature type="domain" description="GST C-terminal" evidence="2">
    <location>
        <begin position="110"/>
        <end position="245"/>
    </location>
</feature>
<feature type="domain" description="GST N-terminal" evidence="1">
    <location>
        <begin position="25"/>
        <end position="108"/>
    </location>
</feature>